<organism evidence="4 5">
    <name type="scientific">Pseudomonas panipatensis</name>
    <dbReference type="NCBI Taxonomy" id="428992"/>
    <lineage>
        <taxon>Bacteria</taxon>
        <taxon>Pseudomonadati</taxon>
        <taxon>Pseudomonadota</taxon>
        <taxon>Gammaproteobacteria</taxon>
        <taxon>Pseudomonadales</taxon>
        <taxon>Pseudomonadaceae</taxon>
        <taxon>Pseudomonas</taxon>
    </lineage>
</organism>
<accession>A0A1G8CLU8</accession>
<feature type="short sequence motif" description="HXTX 1" evidence="2">
    <location>
        <begin position="42"/>
        <end position="45"/>
    </location>
</feature>
<dbReference type="InterPro" id="IPR004175">
    <property type="entry name" value="RNA_CPDase"/>
</dbReference>
<evidence type="ECO:0000259" key="3">
    <source>
        <dbReference type="Pfam" id="PF02834"/>
    </source>
</evidence>
<feature type="active site" description="Proton acceptor" evidence="2">
    <location>
        <position position="123"/>
    </location>
</feature>
<dbReference type="Gene3D" id="3.90.1140.10">
    <property type="entry name" value="Cyclic phosphodiesterase"/>
    <property type="match status" value="1"/>
</dbReference>
<feature type="domain" description="Phosphoesterase HXTX" evidence="3">
    <location>
        <begin position="13"/>
        <end position="83"/>
    </location>
</feature>
<keyword evidence="5" id="KW-1185">Reference proteome</keyword>
<dbReference type="NCBIfam" id="TIGR02258">
    <property type="entry name" value="2_5_ligase"/>
    <property type="match status" value="1"/>
</dbReference>
<evidence type="ECO:0000256" key="1">
    <source>
        <dbReference type="ARBA" id="ARBA00022801"/>
    </source>
</evidence>
<dbReference type="GO" id="GO:0008664">
    <property type="term" value="F:RNA 2',3'-cyclic 3'-phosphodiesterase activity"/>
    <property type="evidence" value="ECO:0007669"/>
    <property type="project" value="UniProtKB-EC"/>
</dbReference>
<feature type="short sequence motif" description="HXTX 2" evidence="2">
    <location>
        <begin position="123"/>
        <end position="126"/>
    </location>
</feature>
<reference evidence="5" key="1">
    <citation type="submission" date="2016-10" db="EMBL/GenBank/DDBJ databases">
        <authorList>
            <person name="Varghese N."/>
            <person name="Submissions S."/>
        </authorList>
    </citation>
    <scope>NUCLEOTIDE SEQUENCE [LARGE SCALE GENOMIC DNA]</scope>
    <source>
        <strain evidence="5">CCM 7469</strain>
    </source>
</reference>
<dbReference type="Proteomes" id="UP000199636">
    <property type="component" value="Unassembled WGS sequence"/>
</dbReference>
<dbReference type="STRING" id="428992.SAMN05216272_101657"/>
<dbReference type="AlphaFoldDB" id="A0A1G8CLU8"/>
<comment type="function">
    <text evidence="2">Hydrolyzes RNA 2',3'-cyclic phosphodiester to an RNA 2'-phosphomonoester.</text>
</comment>
<dbReference type="EC" id="3.1.4.58" evidence="2"/>
<dbReference type="GO" id="GO:0004113">
    <property type="term" value="F:2',3'-cyclic-nucleotide 3'-phosphodiesterase activity"/>
    <property type="evidence" value="ECO:0007669"/>
    <property type="project" value="InterPro"/>
</dbReference>
<dbReference type="InterPro" id="IPR014051">
    <property type="entry name" value="Phosphoesterase_HXTX"/>
</dbReference>
<protein>
    <recommendedName>
        <fullName evidence="2">RNA 2',3'-cyclic phosphodiesterase</fullName>
        <shortName evidence="2">RNA 2',3'-CPDase</shortName>
        <ecNumber evidence="2">3.1.4.58</ecNumber>
    </recommendedName>
</protein>
<keyword evidence="4" id="KW-0436">Ligase</keyword>
<dbReference type="PANTHER" id="PTHR35561:SF1">
    <property type="entry name" value="RNA 2',3'-CYCLIC PHOSPHODIESTERASE"/>
    <property type="match status" value="1"/>
</dbReference>
<dbReference type="SUPFAM" id="SSF55144">
    <property type="entry name" value="LigT-like"/>
    <property type="match status" value="1"/>
</dbReference>
<dbReference type="GO" id="GO:0016874">
    <property type="term" value="F:ligase activity"/>
    <property type="evidence" value="ECO:0007669"/>
    <property type="project" value="UniProtKB-KW"/>
</dbReference>
<evidence type="ECO:0000313" key="5">
    <source>
        <dbReference type="Proteomes" id="UP000199636"/>
    </source>
</evidence>
<name>A0A1G8CLU8_9PSED</name>
<dbReference type="PANTHER" id="PTHR35561">
    <property type="entry name" value="RNA 2',3'-CYCLIC PHOSPHODIESTERASE"/>
    <property type="match status" value="1"/>
</dbReference>
<dbReference type="EMBL" id="FNDS01000001">
    <property type="protein sequence ID" value="SDH46448.1"/>
    <property type="molecule type" value="Genomic_DNA"/>
</dbReference>
<feature type="active site" description="Proton donor" evidence="2">
    <location>
        <position position="42"/>
    </location>
</feature>
<dbReference type="Pfam" id="PF02834">
    <property type="entry name" value="LigT_PEase"/>
    <property type="match status" value="1"/>
</dbReference>
<dbReference type="OrthoDB" id="7061261at2"/>
<keyword evidence="1 2" id="KW-0378">Hydrolase</keyword>
<comment type="similarity">
    <text evidence="2">Belongs to the 2H phosphoesterase superfamily. ThpR family.</text>
</comment>
<comment type="catalytic activity">
    <reaction evidence="2">
        <text>a 3'-end 2',3'-cyclophospho-ribonucleotide-RNA + H2O = a 3'-end 2'-phospho-ribonucleotide-RNA + H(+)</text>
        <dbReference type="Rhea" id="RHEA:11828"/>
        <dbReference type="Rhea" id="RHEA-COMP:10464"/>
        <dbReference type="Rhea" id="RHEA-COMP:17353"/>
        <dbReference type="ChEBI" id="CHEBI:15377"/>
        <dbReference type="ChEBI" id="CHEBI:15378"/>
        <dbReference type="ChEBI" id="CHEBI:83064"/>
        <dbReference type="ChEBI" id="CHEBI:173113"/>
        <dbReference type="EC" id="3.1.4.58"/>
    </reaction>
</comment>
<evidence type="ECO:0000256" key="2">
    <source>
        <dbReference type="HAMAP-Rule" id="MF_01940"/>
    </source>
</evidence>
<evidence type="ECO:0000313" key="4">
    <source>
        <dbReference type="EMBL" id="SDH46448.1"/>
    </source>
</evidence>
<gene>
    <name evidence="4" type="ORF">SAMN05216272_101657</name>
</gene>
<dbReference type="RefSeq" id="WP_090260790.1">
    <property type="nucleotide sequence ID" value="NZ_FNDS01000001.1"/>
</dbReference>
<proteinExistence type="inferred from homology"/>
<dbReference type="InterPro" id="IPR009097">
    <property type="entry name" value="Cyclic_Pdiesterase"/>
</dbReference>
<dbReference type="HAMAP" id="MF_01940">
    <property type="entry name" value="RNA_CPDase"/>
    <property type="match status" value="1"/>
</dbReference>
<sequence>MSTPPLRLFFALPCPDDVRTPLCTWRDSLAIDGQPVAPANLHMTLAFLGAVPRGRKAELFALGAGMPREPFDLHLDQLVLWRSGILHLAPSQFPEALPALVHALHQALCAGGFEIEKRPFRPHLTLARHCRHLPEGQASFHWPARSLVLYSSENSARGTQYRAIGEWPLHGATLLSPD</sequence>